<dbReference type="Pfam" id="PF08891">
    <property type="entry name" value="YfcL"/>
    <property type="match status" value="1"/>
</dbReference>
<dbReference type="InterPro" id="IPR014987">
    <property type="entry name" value="UPF_YfcL"/>
</dbReference>
<reference evidence="1" key="1">
    <citation type="submission" date="2021-03" db="EMBL/GenBank/DDBJ databases">
        <title>novel species isolated from a fishpond in China.</title>
        <authorList>
            <person name="Lu H."/>
            <person name="Cai Z."/>
        </authorList>
    </citation>
    <scope>NUCLEOTIDE SEQUENCE</scope>
    <source>
        <strain evidence="1">JCM 30855</strain>
    </source>
</reference>
<dbReference type="Proteomes" id="UP000664654">
    <property type="component" value="Unassembled WGS sequence"/>
</dbReference>
<organism evidence="1 2">
    <name type="scientific">Bowmanella dokdonensis</name>
    <dbReference type="NCBI Taxonomy" id="751969"/>
    <lineage>
        <taxon>Bacteria</taxon>
        <taxon>Pseudomonadati</taxon>
        <taxon>Pseudomonadota</taxon>
        <taxon>Gammaproteobacteria</taxon>
        <taxon>Alteromonadales</taxon>
        <taxon>Alteromonadaceae</taxon>
        <taxon>Bowmanella</taxon>
    </lineage>
</organism>
<sequence length="102" mass="11791">MSEQQFDRFVEQVEEALDQVVTTGSDQQLFVASYLNGHFSLQVARALNEKNYCLTQLDLTMQESLSLAFRNRELEGEDQRQVEKLWQSLLRENCQSSVRSSA</sequence>
<evidence type="ECO:0000313" key="2">
    <source>
        <dbReference type="Proteomes" id="UP000664654"/>
    </source>
</evidence>
<gene>
    <name evidence="1" type="ORF">J0A66_19580</name>
</gene>
<dbReference type="AlphaFoldDB" id="A0A939DSK7"/>
<dbReference type="RefSeq" id="WP_206575552.1">
    <property type="nucleotide sequence ID" value="NZ_JAFKCV010000018.1"/>
</dbReference>
<evidence type="ECO:0000313" key="1">
    <source>
        <dbReference type="EMBL" id="MBN7827440.1"/>
    </source>
</evidence>
<proteinExistence type="predicted"/>
<protein>
    <submittedName>
        <fullName evidence="1">YfcL family protein</fullName>
    </submittedName>
</protein>
<accession>A0A939DSK7</accession>
<dbReference type="EMBL" id="JAFKCV010000018">
    <property type="protein sequence ID" value="MBN7827440.1"/>
    <property type="molecule type" value="Genomic_DNA"/>
</dbReference>
<keyword evidence="2" id="KW-1185">Reference proteome</keyword>
<comment type="caution">
    <text evidence="1">The sequence shown here is derived from an EMBL/GenBank/DDBJ whole genome shotgun (WGS) entry which is preliminary data.</text>
</comment>
<name>A0A939DSK7_9ALTE</name>